<evidence type="ECO:0000256" key="3">
    <source>
        <dbReference type="SAM" id="MobiDB-lite"/>
    </source>
</evidence>
<evidence type="ECO:0000259" key="4">
    <source>
        <dbReference type="PROSITE" id="PS50075"/>
    </source>
</evidence>
<accession>F2LRH5</accession>
<dbReference type="Proteomes" id="UP000008316">
    <property type="component" value="Plasmid bgla_1p"/>
</dbReference>
<dbReference type="SMART" id="SM01294">
    <property type="entry name" value="PKS_PP_betabranch"/>
    <property type="match status" value="1"/>
</dbReference>
<gene>
    <name evidence="5" type="ordered locus">bgla_1p0640</name>
</gene>
<organism evidence="5 6">
    <name type="scientific">Burkholderia gladioli (strain BSR3)</name>
    <dbReference type="NCBI Taxonomy" id="999541"/>
    <lineage>
        <taxon>Bacteria</taxon>
        <taxon>Pseudomonadati</taxon>
        <taxon>Pseudomonadota</taxon>
        <taxon>Betaproteobacteria</taxon>
        <taxon>Burkholderiales</taxon>
        <taxon>Burkholderiaceae</taxon>
        <taxon>Burkholderia</taxon>
    </lineage>
</organism>
<dbReference type="SUPFAM" id="SSF47336">
    <property type="entry name" value="ACP-like"/>
    <property type="match status" value="1"/>
</dbReference>
<dbReference type="InterPro" id="IPR009081">
    <property type="entry name" value="PP-bd_ACP"/>
</dbReference>
<dbReference type="GO" id="GO:0031177">
    <property type="term" value="F:phosphopantetheine binding"/>
    <property type="evidence" value="ECO:0007669"/>
    <property type="project" value="InterPro"/>
</dbReference>
<dbReference type="HOGENOM" id="CLU_157807_3_0_4"/>
<dbReference type="Pfam" id="PF00550">
    <property type="entry name" value="PP-binding"/>
    <property type="match status" value="1"/>
</dbReference>
<keyword evidence="6" id="KW-1185">Reference proteome</keyword>
<dbReference type="PROSITE" id="PS50075">
    <property type="entry name" value="CARRIER"/>
    <property type="match status" value="1"/>
</dbReference>
<sequence length="97" mass="10259">MAEMTIAEHGAAPLPTDGAEPGREERIVQWLREYIADILRLPVEKIEVDASFQQLGLDSSAAVGMTGDLADWLGVEIDPAAAYDHPSIGALAGMLAA</sequence>
<keyword evidence="5" id="KW-0614">Plasmid</keyword>
<evidence type="ECO:0000313" key="6">
    <source>
        <dbReference type="Proteomes" id="UP000008316"/>
    </source>
</evidence>
<name>F2LRH5_BURGS</name>
<dbReference type="PROSITE" id="PS00012">
    <property type="entry name" value="PHOSPHOPANTETHEINE"/>
    <property type="match status" value="1"/>
</dbReference>
<evidence type="ECO:0000256" key="1">
    <source>
        <dbReference type="ARBA" id="ARBA00022450"/>
    </source>
</evidence>
<dbReference type="SMART" id="SM00823">
    <property type="entry name" value="PKS_PP"/>
    <property type="match status" value="1"/>
</dbReference>
<dbReference type="InterPro" id="IPR036736">
    <property type="entry name" value="ACP-like_sf"/>
</dbReference>
<reference evidence="5 6" key="1">
    <citation type="journal article" date="2011" name="J. Bacteriol.">
        <title>Complete genome sequence of Burkholderia gladioli BSR3.</title>
        <authorList>
            <person name="Seo Y.S."/>
            <person name="Lim J."/>
            <person name="Choi B.S."/>
            <person name="Kim H."/>
            <person name="Goo E."/>
            <person name="Lee B."/>
            <person name="Lim J.S."/>
            <person name="Choi I.Y."/>
            <person name="Moon J.S."/>
            <person name="Kim J."/>
            <person name="Hwang I."/>
        </authorList>
    </citation>
    <scope>NUCLEOTIDE SEQUENCE [LARGE SCALE GENOMIC DNA]</scope>
    <source>
        <strain evidence="6">BSR3</strain>
    </source>
</reference>
<protein>
    <submittedName>
        <fullName evidence="5">Putative acyl carrier protein</fullName>
    </submittedName>
</protein>
<dbReference type="EMBL" id="CP002601">
    <property type="protein sequence ID" value="AEA65469.1"/>
    <property type="molecule type" value="Genomic_DNA"/>
</dbReference>
<dbReference type="InterPro" id="IPR006162">
    <property type="entry name" value="Ppantetheine_attach_site"/>
</dbReference>
<proteinExistence type="predicted"/>
<keyword evidence="1" id="KW-0596">Phosphopantetheine</keyword>
<feature type="region of interest" description="Disordered" evidence="3">
    <location>
        <begin position="1"/>
        <end position="22"/>
    </location>
</feature>
<geneLocation type="plasmid" evidence="5 6">
    <name>bgla_1p</name>
</geneLocation>
<keyword evidence="2" id="KW-0597">Phosphoprotein</keyword>
<dbReference type="Gene3D" id="1.10.1200.10">
    <property type="entry name" value="ACP-like"/>
    <property type="match status" value="1"/>
</dbReference>
<dbReference type="KEGG" id="bgd:bgla_1p0640"/>
<dbReference type="InterPro" id="IPR020806">
    <property type="entry name" value="PKS_PP-bd"/>
</dbReference>
<feature type="domain" description="Carrier" evidence="4">
    <location>
        <begin position="22"/>
        <end position="97"/>
    </location>
</feature>
<evidence type="ECO:0000313" key="5">
    <source>
        <dbReference type="EMBL" id="AEA65469.1"/>
    </source>
</evidence>
<dbReference type="AlphaFoldDB" id="F2LRH5"/>
<evidence type="ECO:0000256" key="2">
    <source>
        <dbReference type="ARBA" id="ARBA00022553"/>
    </source>
</evidence>